<gene>
    <name evidence="2" type="ORF">KSF_104930</name>
</gene>
<name>A0A8J3IXT3_9CHLR</name>
<proteinExistence type="predicted"/>
<dbReference type="EMBL" id="BNJK01000002">
    <property type="protein sequence ID" value="GHP00446.1"/>
    <property type="molecule type" value="Genomic_DNA"/>
</dbReference>
<dbReference type="InterPro" id="IPR010982">
    <property type="entry name" value="Lambda_DNA-bd_dom_sf"/>
</dbReference>
<keyword evidence="3" id="KW-1185">Reference proteome</keyword>
<dbReference type="PROSITE" id="PS50943">
    <property type="entry name" value="HTH_CROC1"/>
    <property type="match status" value="1"/>
</dbReference>
<dbReference type="AlphaFoldDB" id="A0A8J3IXT3"/>
<dbReference type="InterPro" id="IPR001387">
    <property type="entry name" value="Cro/C1-type_HTH"/>
</dbReference>
<accession>A0A8J3IXT3</accession>
<feature type="domain" description="HTH cro/C1-type" evidence="1">
    <location>
        <begin position="17"/>
        <end position="36"/>
    </location>
</feature>
<organism evidence="2 3">
    <name type="scientific">Reticulibacter mediterranei</name>
    <dbReference type="NCBI Taxonomy" id="2778369"/>
    <lineage>
        <taxon>Bacteria</taxon>
        <taxon>Bacillati</taxon>
        <taxon>Chloroflexota</taxon>
        <taxon>Ktedonobacteria</taxon>
        <taxon>Ktedonobacterales</taxon>
        <taxon>Reticulibacteraceae</taxon>
        <taxon>Reticulibacter</taxon>
    </lineage>
</organism>
<evidence type="ECO:0000313" key="2">
    <source>
        <dbReference type="EMBL" id="GHP00446.1"/>
    </source>
</evidence>
<reference evidence="2" key="1">
    <citation type="submission" date="2020-10" db="EMBL/GenBank/DDBJ databases">
        <title>Taxonomic study of unclassified bacteria belonging to the class Ktedonobacteria.</title>
        <authorList>
            <person name="Yabe S."/>
            <person name="Wang C.M."/>
            <person name="Zheng Y."/>
            <person name="Sakai Y."/>
            <person name="Cavaletti L."/>
            <person name="Monciardini P."/>
            <person name="Donadio S."/>
        </authorList>
    </citation>
    <scope>NUCLEOTIDE SEQUENCE</scope>
    <source>
        <strain evidence="2">ID150040</strain>
    </source>
</reference>
<dbReference type="GO" id="GO:0003677">
    <property type="term" value="F:DNA binding"/>
    <property type="evidence" value="ECO:0007669"/>
    <property type="project" value="InterPro"/>
</dbReference>
<comment type="caution">
    <text evidence="2">The sequence shown here is derived from an EMBL/GenBank/DDBJ whole genome shotgun (WGS) entry which is preliminary data.</text>
</comment>
<evidence type="ECO:0000313" key="3">
    <source>
        <dbReference type="Proteomes" id="UP000597444"/>
    </source>
</evidence>
<dbReference type="SUPFAM" id="SSF47413">
    <property type="entry name" value="lambda repressor-like DNA-binding domains"/>
    <property type="match status" value="1"/>
</dbReference>
<sequence length="56" mass="6682">MNNSDEQSLSEIFREFLRKNRESKDLSQEQLAEKIGDISSKTTRWPSLSRQRIRLK</sequence>
<protein>
    <recommendedName>
        <fullName evidence="1">HTH cro/C1-type domain-containing protein</fullName>
    </recommendedName>
</protein>
<dbReference type="Gene3D" id="1.10.260.40">
    <property type="entry name" value="lambda repressor-like DNA-binding domains"/>
    <property type="match status" value="1"/>
</dbReference>
<evidence type="ECO:0000259" key="1">
    <source>
        <dbReference type="PROSITE" id="PS50943"/>
    </source>
</evidence>
<dbReference type="Proteomes" id="UP000597444">
    <property type="component" value="Unassembled WGS sequence"/>
</dbReference>